<dbReference type="EMBL" id="CP036273">
    <property type="protein sequence ID" value="QDU18631.1"/>
    <property type="molecule type" value="Genomic_DNA"/>
</dbReference>
<proteinExistence type="predicted"/>
<protein>
    <submittedName>
        <fullName evidence="1">Uncharacterized protein</fullName>
    </submittedName>
</protein>
<dbReference type="KEGG" id="uli:ETAA1_05240"/>
<reference evidence="1 2" key="1">
    <citation type="submission" date="2019-02" db="EMBL/GenBank/DDBJ databases">
        <title>Deep-cultivation of Planctomycetes and their phenomic and genomic characterization uncovers novel biology.</title>
        <authorList>
            <person name="Wiegand S."/>
            <person name="Jogler M."/>
            <person name="Boedeker C."/>
            <person name="Pinto D."/>
            <person name="Vollmers J."/>
            <person name="Rivas-Marin E."/>
            <person name="Kohn T."/>
            <person name="Peeters S.H."/>
            <person name="Heuer A."/>
            <person name="Rast P."/>
            <person name="Oberbeckmann S."/>
            <person name="Bunk B."/>
            <person name="Jeske O."/>
            <person name="Meyerdierks A."/>
            <person name="Storesund J.E."/>
            <person name="Kallscheuer N."/>
            <person name="Luecker S."/>
            <person name="Lage O.M."/>
            <person name="Pohl T."/>
            <person name="Merkel B.J."/>
            <person name="Hornburger P."/>
            <person name="Mueller R.-W."/>
            <person name="Bruemmer F."/>
            <person name="Labrenz M."/>
            <person name="Spormann A.M."/>
            <person name="Op den Camp H."/>
            <person name="Overmann J."/>
            <person name="Amann R."/>
            <person name="Jetten M.S.M."/>
            <person name="Mascher T."/>
            <person name="Medema M.H."/>
            <person name="Devos D.P."/>
            <person name="Kaster A.-K."/>
            <person name="Ovreas L."/>
            <person name="Rohde M."/>
            <person name="Galperin M.Y."/>
            <person name="Jogler C."/>
        </authorList>
    </citation>
    <scope>NUCLEOTIDE SEQUENCE [LARGE SCALE GENOMIC DNA]</scope>
    <source>
        <strain evidence="1 2">ETA_A1</strain>
    </source>
</reference>
<dbReference type="AlphaFoldDB" id="A0A517XMA3"/>
<gene>
    <name evidence="1" type="ORF">ETAA1_05240</name>
</gene>
<sequence length="72" mass="7791">MTPYPDQLAELTASDPSLGAEVGRLRNLEGILKWAPGAGVSLAGLDLVQQDEYSYDFLVPLPDARWLAFAVT</sequence>
<dbReference type="RefSeq" id="WP_145234045.1">
    <property type="nucleotide sequence ID" value="NZ_CP036273.1"/>
</dbReference>
<name>A0A517XMA3_9BACT</name>
<dbReference type="OrthoDB" id="286101at2"/>
<accession>A0A517XMA3</accession>
<dbReference type="Proteomes" id="UP000319576">
    <property type="component" value="Chromosome"/>
</dbReference>
<evidence type="ECO:0000313" key="1">
    <source>
        <dbReference type="EMBL" id="QDU18631.1"/>
    </source>
</evidence>
<organism evidence="1 2">
    <name type="scientific">Urbifossiella limnaea</name>
    <dbReference type="NCBI Taxonomy" id="2528023"/>
    <lineage>
        <taxon>Bacteria</taxon>
        <taxon>Pseudomonadati</taxon>
        <taxon>Planctomycetota</taxon>
        <taxon>Planctomycetia</taxon>
        <taxon>Gemmatales</taxon>
        <taxon>Gemmataceae</taxon>
        <taxon>Urbifossiella</taxon>
    </lineage>
</organism>
<keyword evidence="2" id="KW-1185">Reference proteome</keyword>
<evidence type="ECO:0000313" key="2">
    <source>
        <dbReference type="Proteomes" id="UP000319576"/>
    </source>
</evidence>